<name>A0A8J3AJJ0_9BACI</name>
<proteinExistence type="predicted"/>
<dbReference type="OrthoDB" id="2626496at2"/>
<reference evidence="2" key="1">
    <citation type="journal article" date="2019" name="Int. J. Syst. Evol. Microbiol.">
        <title>The Global Catalogue of Microorganisms (GCM) 10K type strain sequencing project: providing services to taxonomists for standard genome sequencing and annotation.</title>
        <authorList>
            <consortium name="The Broad Institute Genomics Platform"/>
            <consortium name="The Broad Institute Genome Sequencing Center for Infectious Disease"/>
            <person name="Wu L."/>
            <person name="Ma J."/>
        </authorList>
    </citation>
    <scope>NUCLEOTIDE SEQUENCE [LARGE SCALE GENOMIC DNA]</scope>
    <source>
        <strain evidence="2">CGMCC 1.14993</strain>
    </source>
</reference>
<gene>
    <name evidence="1" type="ORF">GCM10007380_08400</name>
</gene>
<evidence type="ECO:0000313" key="2">
    <source>
        <dbReference type="Proteomes" id="UP000626244"/>
    </source>
</evidence>
<comment type="caution">
    <text evidence="1">The sequence shown here is derived from an EMBL/GenBank/DDBJ whole genome shotgun (WGS) entry which is preliminary data.</text>
</comment>
<dbReference type="AlphaFoldDB" id="A0A8J3AJJ0"/>
<organism evidence="1 2">
    <name type="scientific">Gottfriedia solisilvae</name>
    <dbReference type="NCBI Taxonomy" id="1516104"/>
    <lineage>
        <taxon>Bacteria</taxon>
        <taxon>Bacillati</taxon>
        <taxon>Bacillota</taxon>
        <taxon>Bacilli</taxon>
        <taxon>Bacillales</taxon>
        <taxon>Bacillaceae</taxon>
        <taxon>Gottfriedia</taxon>
    </lineage>
</organism>
<dbReference type="RefSeq" id="WP_087999087.1">
    <property type="nucleotide sequence ID" value="NZ_BMHB01000001.1"/>
</dbReference>
<evidence type="ECO:0000313" key="1">
    <source>
        <dbReference type="EMBL" id="GGI11550.1"/>
    </source>
</evidence>
<sequence>MESIRKKAYKVLVHQSLLDIKNCNDSADEIFHIAHTFHHLTEALVEDFKGYNEEEFWRRISFLEEKFGLIHYKSIFKDAVKRDI</sequence>
<dbReference type="EMBL" id="BMHB01000001">
    <property type="protein sequence ID" value="GGI11550.1"/>
    <property type="molecule type" value="Genomic_DNA"/>
</dbReference>
<accession>A0A8J3AJJ0</accession>
<protein>
    <submittedName>
        <fullName evidence="1">Uncharacterized protein</fullName>
    </submittedName>
</protein>
<keyword evidence="2" id="KW-1185">Reference proteome</keyword>
<dbReference type="Proteomes" id="UP000626244">
    <property type="component" value="Unassembled WGS sequence"/>
</dbReference>